<dbReference type="InterPro" id="IPR013196">
    <property type="entry name" value="HTH_11"/>
</dbReference>
<evidence type="ECO:0000256" key="5">
    <source>
        <dbReference type="ARBA" id="ARBA00023163"/>
    </source>
</evidence>
<dbReference type="InterPro" id="IPR050661">
    <property type="entry name" value="BglG_antiterminators"/>
</dbReference>
<dbReference type="PROSITE" id="PS51094">
    <property type="entry name" value="PTS_EIIA_TYPE_2"/>
    <property type="match status" value="1"/>
</dbReference>
<evidence type="ECO:0000259" key="7">
    <source>
        <dbReference type="PROSITE" id="PS51099"/>
    </source>
</evidence>
<dbReference type="SUPFAM" id="SSF63520">
    <property type="entry name" value="PTS-regulatory domain, PRD"/>
    <property type="match status" value="2"/>
</dbReference>
<dbReference type="SUPFAM" id="SSF52794">
    <property type="entry name" value="PTS system IIB component-like"/>
    <property type="match status" value="1"/>
</dbReference>
<dbReference type="RefSeq" id="WP_073270102.1">
    <property type="nucleotide sequence ID" value="NZ_FQTU01000006.1"/>
</dbReference>
<dbReference type="InterPro" id="IPR011608">
    <property type="entry name" value="PRD"/>
</dbReference>
<dbReference type="Proteomes" id="UP000184251">
    <property type="component" value="Unassembled WGS sequence"/>
</dbReference>
<dbReference type="Pfam" id="PF00359">
    <property type="entry name" value="PTS_EIIA_2"/>
    <property type="match status" value="1"/>
</dbReference>
<dbReference type="Gene3D" id="1.10.10.10">
    <property type="entry name" value="Winged helix-like DNA-binding domain superfamily/Winged helix DNA-binding domain"/>
    <property type="match status" value="2"/>
</dbReference>
<dbReference type="InterPro" id="IPR036634">
    <property type="entry name" value="PRD_sf"/>
</dbReference>
<sequence length="654" mass="75430">MGFPADGRVLGLILKIYNRGNIRISDLAEELNLSTRTIRNYIKNINEALPSVIAQVVSLKGAEVELCIYDHEKYDELMKRMKEQFTEQEMIITPEERIKYVAKILLYSKDPINMDELSESMFIGRTTLVNDIKKLGNALTTYNMYIKGKPNTGVWLEGSEIAKRQFIIEVLSRGYYNMIGLNNIIKEDEPGLEIVFKEVDKVFKESNIMHLDETTKLTRKYIMVLADRIKKGFDVVNSEKKYEVLSTTEEYKIAEVIFKLIGKKLDINLKEAEKYYLTLPLIARNASIKIDSNNIEISNSIKNLVARILDEISNTMGIQIKYDKELMAGLEYHINFAVNRLVFNINTENPMLYDIKRKYTFPYEMAKVAAKVIERTYSVKVTEEETAFLALHFGSYVEKINTENDDINRVALICSTGLGTAKLLFIKLRNLLGNDKIINTFSENEIDLEELETYDMIFTTIPLKIETTTPIIQLDIFFEEDELRKRIKNRFVMRKNAAWEVGSNVSIVNMATKPNLFFKTNLDDYIDILKEIIGKLFNQREVDEGYLDRVLDREATYPTTFANGVAMPHAINKGGERLMISIIIPEKEVNYENSAVRIIFMLLIPEIMDESPEVLIKTYEEILKICQNEDLLGKVINAKDYFELTNVLVKEALK</sequence>
<proteinExistence type="predicted"/>
<dbReference type="EMBL" id="FQTU01000006">
    <property type="protein sequence ID" value="SHE74636.1"/>
    <property type="molecule type" value="Genomic_DNA"/>
</dbReference>
<keyword evidence="4" id="KW-0010">Activator</keyword>
<dbReference type="Gene3D" id="3.40.930.10">
    <property type="entry name" value="Mannitol-specific EII, Chain A"/>
    <property type="match status" value="1"/>
</dbReference>
<feature type="domain" description="PRD" evidence="8">
    <location>
        <begin position="186"/>
        <end position="291"/>
    </location>
</feature>
<dbReference type="SUPFAM" id="SSF55804">
    <property type="entry name" value="Phoshotransferase/anion transport protein"/>
    <property type="match status" value="1"/>
</dbReference>
<evidence type="ECO:0000259" key="6">
    <source>
        <dbReference type="PROSITE" id="PS51094"/>
    </source>
</evidence>
<dbReference type="OrthoDB" id="1639802at2"/>
<dbReference type="PANTHER" id="PTHR30185">
    <property type="entry name" value="CRYPTIC BETA-GLUCOSIDE BGL OPERON ANTITERMINATOR"/>
    <property type="match status" value="1"/>
</dbReference>
<feature type="domain" description="PTS EIIB type-2" evidence="7">
    <location>
        <begin position="408"/>
        <end position="498"/>
    </location>
</feature>
<dbReference type="InterPro" id="IPR016152">
    <property type="entry name" value="PTrfase/Anion_transptr"/>
</dbReference>
<dbReference type="PROSITE" id="PS00372">
    <property type="entry name" value="PTS_EIIA_TYPE_2_HIS"/>
    <property type="match status" value="1"/>
</dbReference>
<evidence type="ECO:0000313" key="10">
    <source>
        <dbReference type="Proteomes" id="UP000184251"/>
    </source>
</evidence>
<dbReference type="AlphaFoldDB" id="A0A1M4W0A2"/>
<feature type="domain" description="PTS EIIA type-2" evidence="6">
    <location>
        <begin position="509"/>
        <end position="651"/>
    </location>
</feature>
<dbReference type="GO" id="GO:0008982">
    <property type="term" value="F:protein-N(PI)-phosphohistidine-sugar phosphotransferase activity"/>
    <property type="evidence" value="ECO:0007669"/>
    <property type="project" value="InterPro"/>
</dbReference>
<gene>
    <name evidence="9" type="ORF">SAMN02746064_01119</name>
</gene>
<evidence type="ECO:0000256" key="2">
    <source>
        <dbReference type="ARBA" id="ARBA00022737"/>
    </source>
</evidence>
<keyword evidence="3" id="KW-0805">Transcription regulation</keyword>
<dbReference type="Pfam" id="PF05043">
    <property type="entry name" value="Mga"/>
    <property type="match status" value="1"/>
</dbReference>
<dbReference type="GO" id="GO:0009401">
    <property type="term" value="P:phosphoenolpyruvate-dependent sugar phosphotransferase system"/>
    <property type="evidence" value="ECO:0007669"/>
    <property type="project" value="InterPro"/>
</dbReference>
<evidence type="ECO:0000259" key="8">
    <source>
        <dbReference type="PROSITE" id="PS51372"/>
    </source>
</evidence>
<keyword evidence="1" id="KW-0808">Transferase</keyword>
<dbReference type="InterPro" id="IPR007737">
    <property type="entry name" value="Mga_HTH"/>
</dbReference>
<evidence type="ECO:0000256" key="1">
    <source>
        <dbReference type="ARBA" id="ARBA00022679"/>
    </source>
</evidence>
<dbReference type="PROSITE" id="PS51099">
    <property type="entry name" value="PTS_EIIB_TYPE_2"/>
    <property type="match status" value="1"/>
</dbReference>
<keyword evidence="5" id="KW-0804">Transcription</keyword>
<keyword evidence="10" id="KW-1185">Reference proteome</keyword>
<dbReference type="InterPro" id="IPR013011">
    <property type="entry name" value="PTS_EIIB_2"/>
</dbReference>
<dbReference type="InterPro" id="IPR002178">
    <property type="entry name" value="PTS_EIIA_type-2_dom"/>
</dbReference>
<evidence type="ECO:0000313" key="9">
    <source>
        <dbReference type="EMBL" id="SHE74636.1"/>
    </source>
</evidence>
<dbReference type="PANTHER" id="PTHR30185:SF13">
    <property type="entry name" value="LICABCH OPERON REGULATOR-RELATED"/>
    <property type="match status" value="1"/>
</dbReference>
<reference evidence="9 10" key="1">
    <citation type="submission" date="2016-11" db="EMBL/GenBank/DDBJ databases">
        <authorList>
            <person name="Jaros S."/>
            <person name="Januszkiewicz K."/>
            <person name="Wedrychowicz H."/>
        </authorList>
    </citation>
    <scope>NUCLEOTIDE SEQUENCE [LARGE SCALE GENOMIC DNA]</scope>
    <source>
        <strain evidence="9 10">DSM 14828</strain>
    </source>
</reference>
<name>A0A1M4W0A2_9FIRM</name>
<dbReference type="GO" id="GO:0006355">
    <property type="term" value="P:regulation of DNA-templated transcription"/>
    <property type="evidence" value="ECO:0007669"/>
    <property type="project" value="InterPro"/>
</dbReference>
<feature type="domain" description="PRD" evidence="8">
    <location>
        <begin position="296"/>
        <end position="403"/>
    </location>
</feature>
<evidence type="ECO:0000256" key="4">
    <source>
        <dbReference type="ARBA" id="ARBA00023159"/>
    </source>
</evidence>
<accession>A0A1M4W0A2</accession>
<dbReference type="Pfam" id="PF00874">
    <property type="entry name" value="PRD"/>
    <property type="match status" value="2"/>
</dbReference>
<dbReference type="InterPro" id="IPR036095">
    <property type="entry name" value="PTS_EIIB-like_sf"/>
</dbReference>
<dbReference type="CDD" id="cd05568">
    <property type="entry name" value="PTS_IIB_bgl_like"/>
    <property type="match status" value="1"/>
</dbReference>
<dbReference type="Gene3D" id="1.10.1790.10">
    <property type="entry name" value="PRD domain"/>
    <property type="match status" value="2"/>
</dbReference>
<protein>
    <submittedName>
        <fullName evidence="9">Lichenan operon transcriptional antiterminator</fullName>
    </submittedName>
</protein>
<keyword evidence="2" id="KW-0677">Repeat</keyword>
<dbReference type="Pfam" id="PF08279">
    <property type="entry name" value="HTH_11"/>
    <property type="match status" value="1"/>
</dbReference>
<dbReference type="InterPro" id="IPR036388">
    <property type="entry name" value="WH-like_DNA-bd_sf"/>
</dbReference>
<dbReference type="Gene3D" id="3.40.50.2300">
    <property type="match status" value="1"/>
</dbReference>
<evidence type="ECO:0000256" key="3">
    <source>
        <dbReference type="ARBA" id="ARBA00023015"/>
    </source>
</evidence>
<dbReference type="PROSITE" id="PS51372">
    <property type="entry name" value="PRD_2"/>
    <property type="match status" value="2"/>
</dbReference>
<dbReference type="STRING" id="1120975.SAMN02746064_01119"/>
<organism evidence="9 10">
    <name type="scientific">Alkalibacter saccharofermentans DSM 14828</name>
    <dbReference type="NCBI Taxonomy" id="1120975"/>
    <lineage>
        <taxon>Bacteria</taxon>
        <taxon>Bacillati</taxon>
        <taxon>Bacillota</taxon>
        <taxon>Clostridia</taxon>
        <taxon>Eubacteriales</taxon>
        <taxon>Eubacteriaceae</taxon>
        <taxon>Alkalibacter</taxon>
    </lineage>
</organism>